<evidence type="ECO:0000313" key="2">
    <source>
        <dbReference type="Proteomes" id="UP000287394"/>
    </source>
</evidence>
<organism evidence="1 2">
    <name type="scientific">Capsulimonas corticalis</name>
    <dbReference type="NCBI Taxonomy" id="2219043"/>
    <lineage>
        <taxon>Bacteria</taxon>
        <taxon>Bacillati</taxon>
        <taxon>Armatimonadota</taxon>
        <taxon>Armatimonadia</taxon>
        <taxon>Capsulimonadales</taxon>
        <taxon>Capsulimonadaceae</taxon>
        <taxon>Capsulimonas</taxon>
    </lineage>
</organism>
<name>A0A402CUY7_9BACT</name>
<dbReference type="Proteomes" id="UP000287394">
    <property type="component" value="Chromosome"/>
</dbReference>
<dbReference type="CDD" id="cd06587">
    <property type="entry name" value="VOC"/>
    <property type="match status" value="1"/>
</dbReference>
<dbReference type="InterPro" id="IPR004360">
    <property type="entry name" value="Glyas_Fos-R_dOase_dom"/>
</dbReference>
<dbReference type="AlphaFoldDB" id="A0A402CUY7"/>
<protein>
    <submittedName>
        <fullName evidence="1">Uncharacterized protein</fullName>
    </submittedName>
</protein>
<dbReference type="Gene3D" id="3.10.180.10">
    <property type="entry name" value="2,3-Dihydroxybiphenyl 1,2-Dioxygenase, domain 1"/>
    <property type="match status" value="1"/>
</dbReference>
<accession>A0A402CUY7</accession>
<keyword evidence="2" id="KW-1185">Reference proteome</keyword>
<dbReference type="PANTHER" id="PTHR36113:SF3">
    <property type="entry name" value="SLL5075 PROTEIN"/>
    <property type="match status" value="1"/>
</dbReference>
<dbReference type="EMBL" id="AP025739">
    <property type="protein sequence ID" value="BDI30219.1"/>
    <property type="molecule type" value="Genomic_DNA"/>
</dbReference>
<reference evidence="1 2" key="1">
    <citation type="journal article" date="2019" name="Int. J. Syst. Evol. Microbiol.">
        <title>Capsulimonas corticalis gen. nov., sp. nov., an aerobic capsulated bacterium, of a novel bacterial order, Capsulimonadales ord. nov., of the class Armatimonadia of the phylum Armatimonadetes.</title>
        <authorList>
            <person name="Li J."/>
            <person name="Kudo C."/>
            <person name="Tonouchi A."/>
        </authorList>
    </citation>
    <scope>NUCLEOTIDE SEQUENCE [LARGE SCALE GENOMIC DNA]</scope>
    <source>
        <strain evidence="1 2">AX-7</strain>
    </source>
</reference>
<dbReference type="Pfam" id="PF00903">
    <property type="entry name" value="Glyoxalase"/>
    <property type="match status" value="1"/>
</dbReference>
<proteinExistence type="predicted"/>
<dbReference type="InterPro" id="IPR037523">
    <property type="entry name" value="VOC_core"/>
</dbReference>
<dbReference type="SUPFAM" id="SSF54593">
    <property type="entry name" value="Glyoxalase/Bleomycin resistance protein/Dihydroxybiphenyl dioxygenase"/>
    <property type="match status" value="1"/>
</dbReference>
<dbReference type="InterPro" id="IPR051332">
    <property type="entry name" value="Fosfomycin_Res_Enzymes"/>
</dbReference>
<dbReference type="KEGG" id="ccot:CCAX7_22700"/>
<dbReference type="InterPro" id="IPR029068">
    <property type="entry name" value="Glyas_Bleomycin-R_OHBP_Dase"/>
</dbReference>
<dbReference type="PANTHER" id="PTHR36113">
    <property type="entry name" value="LYASE, PUTATIVE-RELATED-RELATED"/>
    <property type="match status" value="1"/>
</dbReference>
<evidence type="ECO:0000313" key="1">
    <source>
        <dbReference type="EMBL" id="BDI30219.1"/>
    </source>
</evidence>
<dbReference type="RefSeq" id="WP_165864153.1">
    <property type="nucleotide sequence ID" value="NZ_AP025739.1"/>
</dbReference>
<gene>
    <name evidence="1" type="ORF">CCAX7_22700</name>
</gene>
<sequence>MKIQWTHLALHVRSLEASMEFYGRYTGMRPIKRHSDAASTGMEVVWLSDRPAGRESEFVMVLQQGEPHILPGAQPQTPIGPLSHLGFSAPSRDAVDCAAVAAREQGILRYGPAFLNENAGYMCVISDPDGHNVELSYGQSLG</sequence>
<dbReference type="PROSITE" id="PS51819">
    <property type="entry name" value="VOC"/>
    <property type="match status" value="1"/>
</dbReference>